<accession>A0A212FD97</accession>
<keyword evidence="7" id="KW-0472">Membrane</keyword>
<dbReference type="AlphaFoldDB" id="A0A212FD97"/>
<dbReference type="SUPFAM" id="SSF63877">
    <property type="entry name" value="Methuselah ectodomain"/>
    <property type="match status" value="1"/>
</dbReference>
<keyword evidence="3" id="KW-0812">Transmembrane</keyword>
<keyword evidence="4" id="KW-0732">Signal</keyword>
<dbReference type="PANTHER" id="PTHR47154:SF2">
    <property type="entry name" value="G-PROTEIN COUPLED RECEPTOR MTH-RELATED"/>
    <property type="match status" value="1"/>
</dbReference>
<proteinExistence type="inferred from homology"/>
<evidence type="ECO:0000256" key="2">
    <source>
        <dbReference type="ARBA" id="ARBA00008979"/>
    </source>
</evidence>
<comment type="caution">
    <text evidence="10">The sequence shown here is derived from an EMBL/GenBank/DDBJ whole genome shotgun (WGS) entry which is preliminary data.</text>
</comment>
<dbReference type="InterPro" id="IPR023311">
    <property type="entry name" value="Methusela_ecto_dom_2"/>
</dbReference>
<dbReference type="KEGG" id="dpl:KGM_207819"/>
<dbReference type="GO" id="GO:0007166">
    <property type="term" value="P:cell surface receptor signaling pathway"/>
    <property type="evidence" value="ECO:0007669"/>
    <property type="project" value="InterPro"/>
</dbReference>
<reference evidence="10 11" key="1">
    <citation type="journal article" date="2011" name="Cell">
        <title>The monarch butterfly genome yields insights into long-distance migration.</title>
        <authorList>
            <person name="Zhan S."/>
            <person name="Merlin C."/>
            <person name="Boore J.L."/>
            <person name="Reppert S.M."/>
        </authorList>
    </citation>
    <scope>NUCLEOTIDE SEQUENCE [LARGE SCALE GENOMIC DNA]</scope>
    <source>
        <strain evidence="10">F-2</strain>
    </source>
</reference>
<dbReference type="EMBL" id="AGBW02009085">
    <property type="protein sequence ID" value="OWR51711.1"/>
    <property type="molecule type" value="Genomic_DNA"/>
</dbReference>
<dbReference type="InterPro" id="IPR017981">
    <property type="entry name" value="GPCR_2-like_7TM"/>
</dbReference>
<evidence type="ECO:0000256" key="8">
    <source>
        <dbReference type="ARBA" id="ARBA00023170"/>
    </source>
</evidence>
<dbReference type="Gene3D" id="1.20.1070.10">
    <property type="entry name" value="Rhodopsin 7-helix transmembrane proteins"/>
    <property type="match status" value="1"/>
</dbReference>
<keyword evidence="6" id="KW-0297">G-protein coupled receptor</keyword>
<evidence type="ECO:0000313" key="11">
    <source>
        <dbReference type="Proteomes" id="UP000007151"/>
    </source>
</evidence>
<dbReference type="InterPro" id="IPR036272">
    <property type="entry name" value="Methuselah_N_sf"/>
</dbReference>
<dbReference type="Gene3D" id="2.170.180.11">
    <property type="entry name" value="Methuselah ectodomain, domain 2"/>
    <property type="match status" value="1"/>
</dbReference>
<dbReference type="CDD" id="cd15039">
    <property type="entry name" value="7tmB3_Methuselah-like"/>
    <property type="match status" value="1"/>
</dbReference>
<dbReference type="eggNOG" id="ENOG502R7A7">
    <property type="taxonomic scope" value="Eukaryota"/>
</dbReference>
<evidence type="ECO:0000256" key="5">
    <source>
        <dbReference type="ARBA" id="ARBA00022989"/>
    </source>
</evidence>
<dbReference type="PANTHER" id="PTHR47154">
    <property type="entry name" value="G-PROTEIN COUPLED RECEPTOR MTH-RELATED"/>
    <property type="match status" value="1"/>
</dbReference>
<dbReference type="GO" id="GO:0008528">
    <property type="term" value="F:G protein-coupled peptide receptor activity"/>
    <property type="evidence" value="ECO:0007669"/>
    <property type="project" value="TreeGrafter"/>
</dbReference>
<protein>
    <submittedName>
        <fullName evidence="10">G protein-coupled receptor</fullName>
    </submittedName>
</protein>
<name>A0A212FD97_DANPL</name>
<evidence type="ECO:0000256" key="3">
    <source>
        <dbReference type="ARBA" id="ARBA00022692"/>
    </source>
</evidence>
<evidence type="ECO:0000256" key="4">
    <source>
        <dbReference type="ARBA" id="ARBA00022729"/>
    </source>
</evidence>
<keyword evidence="9" id="KW-0807">Transducer</keyword>
<dbReference type="GO" id="GO:0012505">
    <property type="term" value="C:endomembrane system"/>
    <property type="evidence" value="ECO:0007669"/>
    <property type="project" value="UniProtKB-SubCell"/>
</dbReference>
<keyword evidence="5" id="KW-1133">Transmembrane helix</keyword>
<evidence type="ECO:0000256" key="1">
    <source>
        <dbReference type="ARBA" id="ARBA00004127"/>
    </source>
</evidence>
<dbReference type="Proteomes" id="UP000007151">
    <property type="component" value="Unassembled WGS sequence"/>
</dbReference>
<sequence length="514" mass="58679">MEMVVLLCMILLSYVHANPCTKQESVNITEGVLYENKSIIHDGVEYVSGSWYEENNNGVMNLFGCPCIGRLCLWKCCGKGQMYVNRSCTDVDRDVVHPFNPPVFKGRDPSNLTAVKNFFFMYLPSCPKYLVDSNNAGEEIFLQENGTLLEIAFKLPQWHVPSRYCLDMFEDSAPVRLMAGVCYPEEDDSSDSRLLFIAYGVGLVLSVPFLLATFMVYAFIPDLRNLHGMCLMAYCGGLIVAYPFLAYLKFHTGKIGVEMTGCYTIAFIVYFAFQTSFFWLNVMCYDIWRTFSGYRGGSTNKRRDQRRFLAYGAYAWGVPAVLTAITIGMEFSKEIPDNIITPGFGSQRCWFDDWLSELVYFFTPVFVLVVCNATLFTVTAYRIRSIRQETAILKGSESSRSDKIKMDKQRYGLYLKLFVVMGVNWTVEVISFAVGGSNWYWIVVDLCNIALGVYIFFIFVWKKKVRNLIRKKFRSIRGMPMPEGSGKWVTRSSSAPTEDTRVTDETAIRLKDMN</sequence>
<evidence type="ECO:0000313" key="10">
    <source>
        <dbReference type="EMBL" id="OWR51711.1"/>
    </source>
</evidence>
<dbReference type="FunCoup" id="A0A212FD97">
    <property type="interactions" value="120"/>
</dbReference>
<comment type="subcellular location">
    <subcellularLocation>
        <location evidence="1">Endomembrane system</location>
        <topology evidence="1">Multi-pass membrane protein</topology>
    </subcellularLocation>
</comment>
<dbReference type="InterPro" id="IPR051384">
    <property type="entry name" value="Mth_GPCR"/>
</dbReference>
<dbReference type="GO" id="GO:0005886">
    <property type="term" value="C:plasma membrane"/>
    <property type="evidence" value="ECO:0007669"/>
    <property type="project" value="TreeGrafter"/>
</dbReference>
<comment type="similarity">
    <text evidence="2">Belongs to the G-protein coupled receptor 2 family. Mth subfamily.</text>
</comment>
<evidence type="ECO:0000256" key="9">
    <source>
        <dbReference type="ARBA" id="ARBA00023224"/>
    </source>
</evidence>
<dbReference type="PROSITE" id="PS50261">
    <property type="entry name" value="G_PROTEIN_RECEP_F2_4"/>
    <property type="match status" value="1"/>
</dbReference>
<dbReference type="InterPro" id="IPR000832">
    <property type="entry name" value="GPCR_2_secretin-like"/>
</dbReference>
<gene>
    <name evidence="10" type="ORF">KGM_207819</name>
</gene>
<organism evidence="10 11">
    <name type="scientific">Danaus plexippus plexippus</name>
    <dbReference type="NCBI Taxonomy" id="278856"/>
    <lineage>
        <taxon>Eukaryota</taxon>
        <taxon>Metazoa</taxon>
        <taxon>Ecdysozoa</taxon>
        <taxon>Arthropoda</taxon>
        <taxon>Hexapoda</taxon>
        <taxon>Insecta</taxon>
        <taxon>Pterygota</taxon>
        <taxon>Neoptera</taxon>
        <taxon>Endopterygota</taxon>
        <taxon>Lepidoptera</taxon>
        <taxon>Glossata</taxon>
        <taxon>Ditrysia</taxon>
        <taxon>Papilionoidea</taxon>
        <taxon>Nymphalidae</taxon>
        <taxon>Danainae</taxon>
        <taxon>Danaini</taxon>
        <taxon>Danaina</taxon>
        <taxon>Danaus</taxon>
        <taxon>Danaus</taxon>
    </lineage>
</organism>
<dbReference type="Pfam" id="PF00002">
    <property type="entry name" value="7tm_2"/>
    <property type="match status" value="1"/>
</dbReference>
<dbReference type="SUPFAM" id="SSF81321">
    <property type="entry name" value="Family A G protein-coupled receptor-like"/>
    <property type="match status" value="1"/>
</dbReference>
<keyword evidence="8 10" id="KW-0675">Receptor</keyword>
<keyword evidence="11" id="KW-1185">Reference proteome</keyword>
<evidence type="ECO:0000256" key="6">
    <source>
        <dbReference type="ARBA" id="ARBA00023040"/>
    </source>
</evidence>
<evidence type="ECO:0000256" key="7">
    <source>
        <dbReference type="ARBA" id="ARBA00023136"/>
    </source>
</evidence>